<dbReference type="PANTHER" id="PTHR16305">
    <property type="entry name" value="TESTICULAR SOLUBLE ADENYLYL CYCLASE"/>
    <property type="match status" value="1"/>
</dbReference>
<dbReference type="Gene3D" id="3.40.50.300">
    <property type="entry name" value="P-loop containing nucleotide triphosphate hydrolases"/>
    <property type="match status" value="1"/>
</dbReference>
<dbReference type="Proteomes" id="UP000275024">
    <property type="component" value="Unassembled WGS sequence"/>
</dbReference>
<proteinExistence type="predicted"/>
<comment type="caution">
    <text evidence="4">The sequence shown here is derived from an EMBL/GenBank/DDBJ whole genome shotgun (WGS) entry which is preliminary data.</text>
</comment>
<organism evidence="4 7">
    <name type="scientific">Streptomyces radicis</name>
    <dbReference type="NCBI Taxonomy" id="1750517"/>
    <lineage>
        <taxon>Bacteria</taxon>
        <taxon>Bacillati</taxon>
        <taxon>Actinomycetota</taxon>
        <taxon>Actinomycetes</taxon>
        <taxon>Kitasatosporales</taxon>
        <taxon>Streptomycetaceae</taxon>
        <taxon>Streptomyces</taxon>
    </lineage>
</organism>
<evidence type="ECO:0000256" key="1">
    <source>
        <dbReference type="ARBA" id="ARBA00022741"/>
    </source>
</evidence>
<dbReference type="Proteomes" id="UP000268652">
    <property type="component" value="Unassembled WGS sequence"/>
</dbReference>
<dbReference type="GO" id="GO:0005524">
    <property type="term" value="F:ATP binding"/>
    <property type="evidence" value="ECO:0007669"/>
    <property type="project" value="UniProtKB-KW"/>
</dbReference>
<evidence type="ECO:0000313" key="6">
    <source>
        <dbReference type="Proteomes" id="UP000268652"/>
    </source>
</evidence>
<dbReference type="InterPro" id="IPR027417">
    <property type="entry name" value="P-loop_NTPase"/>
</dbReference>
<protein>
    <submittedName>
        <fullName evidence="4">ATPase</fullName>
    </submittedName>
</protein>
<dbReference type="AlphaFoldDB" id="A0A3A9WZC1"/>
<gene>
    <name evidence="5" type="ORF">D7318_03245</name>
    <name evidence="4" type="ORF">D7319_06415</name>
</gene>
<dbReference type="PANTHER" id="PTHR16305:SF35">
    <property type="entry name" value="TRANSCRIPTIONAL ACTIVATOR DOMAIN"/>
    <property type="match status" value="1"/>
</dbReference>
<keyword evidence="2" id="KW-0067">ATP-binding</keyword>
<sequence length="1042" mass="110918">MKSSDPPGREHPAAVLRSEIDRTAESHGGLVLVAGEAGIGKTTLVTSVLGHARARGALVLPATCWEHDGSPGYWPWTQVARALRRAVGPERWPGLAEGAGRGLAALLGEEAPRGDGAHGQGDFPLHDAVTNLLLAAAALHPVMVVIDDLHRADAASLRLLEFLVGHAWSERILVVGTYRDADLTVDARAEGVRALFAPLLARARLLPLTGLGADEVATLMERATGRRPEPATADEVWRRTGGNPFFVEQTARLWASGSPVPGMAPGLRWTLDRRLAQLPPALRAFLSAAAVFGREFRAEHPGAALGLAAERADALVALAVSARLLAPGEEGAFRFAHDLIREALYAGLAPPEARRAHAAALRVLRTARDDSLPTELARHAVASGDEVPAAETVALLLAAARDAVGRLALDEAVDHYGRAEARIPEGRRGARARVTLDLAAALNALGDAAGARAAFHEALVLAREAGDHQLLARAALTLHALRDPARHEPLHAEAIREAHEALAGDGGGVRGRPPLDRPALDRLPLDRTARELSLRAVRLARADGDETALGFALLARHDAIWSPATTAERRSLAEELLAVARRGGDAELESQAAVRRLGALLEEGDPRYLAEHRAFVERAERSGLPRDRDEALLSRCAVATLTGRFDEAEELIGRARPGGEQWAFDRASLWRHQRWALLLASGRWGEIDALWESAAGEDAEAADGLIVALTAVQRGDVDRAVRYLGECEAGGARHPEWFAPLWLRFRAQTAAASGDAELCRRVREELAPLGDRWAVSIAGYDVHGPYVLWASVLDAALGRWDAAVAGLTAAWRGAERLGAAPWSVAARLRLADALASRAAPGDAVRGAALRAEARREAEAMGIGGIGGVEAPGERAPSGNVFRPGDGAWTLRFAGRTVHVPDAKGLHDLRRLLARPGADVPALRLLLPEGEGGGPWPSDRAAARRHLGAADERVARALAAGDDGAAAAADRERAALLDELRASHGGAPGDEAERARKAVSGRIRYALRRLDRQHPELARHLSATVTTGAVCSYRPERRVAWTL</sequence>
<reference evidence="6 7" key="1">
    <citation type="submission" date="2018-09" db="EMBL/GenBank/DDBJ databases">
        <title>Streptomyces sp. nov. DS1-2, an endophytic actinomycete isolated from roots of Dendrobium scabrilingue.</title>
        <authorList>
            <person name="Kuncharoen N."/>
            <person name="Kudo T."/>
            <person name="Ohkuma M."/>
            <person name="Yuki M."/>
            <person name="Tanasupawat S."/>
        </authorList>
    </citation>
    <scope>NUCLEOTIDE SEQUENCE [LARGE SCALE GENOMIC DNA]</scope>
    <source>
        <strain evidence="4 7">AZ1-7</strain>
        <strain evidence="5 6">DS1-2</strain>
    </source>
</reference>
<accession>A0A3A9WZC1</accession>
<dbReference type="EMBL" id="RBDX01000003">
    <property type="protein sequence ID" value="RKN11557.1"/>
    <property type="molecule type" value="Genomic_DNA"/>
</dbReference>
<evidence type="ECO:0000256" key="2">
    <source>
        <dbReference type="ARBA" id="ARBA00022840"/>
    </source>
</evidence>
<dbReference type="GO" id="GO:0004016">
    <property type="term" value="F:adenylate cyclase activity"/>
    <property type="evidence" value="ECO:0007669"/>
    <property type="project" value="TreeGrafter"/>
</dbReference>
<evidence type="ECO:0000313" key="5">
    <source>
        <dbReference type="EMBL" id="RKN26425.1"/>
    </source>
</evidence>
<evidence type="ECO:0000259" key="3">
    <source>
        <dbReference type="SMART" id="SM00382"/>
    </source>
</evidence>
<dbReference type="InterPro" id="IPR041664">
    <property type="entry name" value="AAA_16"/>
</dbReference>
<dbReference type="SUPFAM" id="SSF52540">
    <property type="entry name" value="P-loop containing nucleoside triphosphate hydrolases"/>
    <property type="match status" value="1"/>
</dbReference>
<evidence type="ECO:0000313" key="7">
    <source>
        <dbReference type="Proteomes" id="UP000275024"/>
    </source>
</evidence>
<dbReference type="EMBL" id="RBDY01000002">
    <property type="protein sequence ID" value="RKN26425.1"/>
    <property type="molecule type" value="Genomic_DNA"/>
</dbReference>
<dbReference type="SMART" id="SM00382">
    <property type="entry name" value="AAA"/>
    <property type="match status" value="1"/>
</dbReference>
<dbReference type="Pfam" id="PF13191">
    <property type="entry name" value="AAA_16"/>
    <property type="match status" value="1"/>
</dbReference>
<dbReference type="OrthoDB" id="134712at2"/>
<keyword evidence="1" id="KW-0547">Nucleotide-binding</keyword>
<dbReference type="RefSeq" id="WP_120695308.1">
    <property type="nucleotide sequence ID" value="NZ_RBDX01000003.1"/>
</dbReference>
<evidence type="ECO:0000313" key="4">
    <source>
        <dbReference type="EMBL" id="RKN11557.1"/>
    </source>
</evidence>
<dbReference type="GO" id="GO:0005737">
    <property type="term" value="C:cytoplasm"/>
    <property type="evidence" value="ECO:0007669"/>
    <property type="project" value="TreeGrafter"/>
</dbReference>
<feature type="domain" description="AAA+ ATPase" evidence="3">
    <location>
        <begin position="27"/>
        <end position="199"/>
    </location>
</feature>
<keyword evidence="6" id="KW-1185">Reference proteome</keyword>
<name>A0A3A9WZC1_9ACTN</name>
<dbReference type="InterPro" id="IPR003593">
    <property type="entry name" value="AAA+_ATPase"/>
</dbReference>